<sequence length="110" mass="12172">MKTLLESHKYALDGPELFLRNWPKGISLDLRLLTWLGVVAVEHLGEGAFALRLEGRHRAGQAVFFLVLHLLGQGVELEVGEEAKGELWAFLTLPPEALKRVLAPRPGLPS</sequence>
<comment type="caution">
    <text evidence="1">The sequence shown here is derived from an EMBL/GenBank/DDBJ whole genome shotgun (WGS) entry which is preliminary data.</text>
</comment>
<accession>A0A0N0BMC3</accession>
<evidence type="ECO:0000313" key="2">
    <source>
        <dbReference type="Proteomes" id="UP000037685"/>
    </source>
</evidence>
<reference evidence="1 2" key="1">
    <citation type="submission" date="2015-07" db="EMBL/GenBank/DDBJ databases">
        <authorList>
            <person name="Noorani M."/>
        </authorList>
    </citation>
    <scope>NUCLEOTIDE SEQUENCE [LARGE SCALE GENOMIC DNA]</scope>
    <source>
        <strain evidence="2">ATCC 25104 / DSM 625 / JCM 10724 / NBRC 103206 / NCIMB 11243 / YT-1</strain>
    </source>
</reference>
<dbReference type="AlphaFoldDB" id="A0A0N0BMC3"/>
<evidence type="ECO:0000313" key="1">
    <source>
        <dbReference type="EMBL" id="KOX90830.1"/>
    </source>
</evidence>
<dbReference type="EMBL" id="LHCI01000106">
    <property type="protein sequence ID" value="KOX90830.1"/>
    <property type="molecule type" value="Genomic_DNA"/>
</dbReference>
<dbReference type="PATRIC" id="fig|271.14.peg.2105"/>
<dbReference type="Proteomes" id="UP000037685">
    <property type="component" value="Unassembled WGS sequence"/>
</dbReference>
<name>A0A0N0BMC3_THEAQ</name>
<organism evidence="1 2">
    <name type="scientific">Thermus aquaticus</name>
    <dbReference type="NCBI Taxonomy" id="271"/>
    <lineage>
        <taxon>Bacteria</taxon>
        <taxon>Thermotogati</taxon>
        <taxon>Deinococcota</taxon>
        <taxon>Deinococci</taxon>
        <taxon>Thermales</taxon>
        <taxon>Thermaceae</taxon>
        <taxon>Thermus</taxon>
    </lineage>
</organism>
<proteinExistence type="predicted"/>
<protein>
    <submittedName>
        <fullName evidence="1">Uncharacterized protein</fullName>
    </submittedName>
</protein>
<gene>
    <name evidence="1" type="ORF">BVI061214_02025</name>
</gene>
<dbReference type="RefSeq" id="WP_053768307.1">
    <property type="nucleotide sequence ID" value="NZ_LHCI01000106.1"/>
</dbReference>